<keyword evidence="3" id="KW-1185">Reference proteome</keyword>
<organism evidence="2 3">
    <name type="scientific">Anoxynatronum buryatiense</name>
    <dbReference type="NCBI Taxonomy" id="489973"/>
    <lineage>
        <taxon>Bacteria</taxon>
        <taxon>Bacillati</taxon>
        <taxon>Bacillota</taxon>
        <taxon>Clostridia</taxon>
        <taxon>Eubacteriales</taxon>
        <taxon>Clostridiaceae</taxon>
        <taxon>Anoxynatronum</taxon>
    </lineage>
</organism>
<proteinExistence type="predicted"/>
<gene>
    <name evidence="2" type="ORF">SAMN06296020_101142</name>
</gene>
<comment type="caution">
    <text evidence="2">The sequence shown here is derived from an EMBL/GenBank/DDBJ whole genome shotgun (WGS) entry which is preliminary data.</text>
</comment>
<protein>
    <recommendedName>
        <fullName evidence="1">DUF6431 domain-containing protein</fullName>
    </recommendedName>
</protein>
<dbReference type="EMBL" id="FXUF01000001">
    <property type="protein sequence ID" value="SMP38734.1"/>
    <property type="molecule type" value="Genomic_DNA"/>
</dbReference>
<accession>A0AA46AHE9</accession>
<sequence length="173" mass="20021">MKTPKPVFFVRSLEPFFCPCCHSSEKKVIGSRNRKVLEAHEANGDLVEKVLRIRRLQCKSCLKIHHQLPDLLIPYKHHAAALMESTLEEQEVPVEESTLRRWKVWFDGITCHLLGALHTMERKETMEKTPLMGTALQRFRKYVGSAPGWLGRIVQSLVKKNLWVQTRSAFCAR</sequence>
<dbReference type="AlphaFoldDB" id="A0AA46AHE9"/>
<feature type="domain" description="DUF6431" evidence="1">
    <location>
        <begin position="18"/>
        <end position="102"/>
    </location>
</feature>
<evidence type="ECO:0000313" key="2">
    <source>
        <dbReference type="EMBL" id="SMP38734.1"/>
    </source>
</evidence>
<dbReference type="Pfam" id="PF20020">
    <property type="entry name" value="DUF6431"/>
    <property type="match status" value="1"/>
</dbReference>
<reference evidence="2" key="1">
    <citation type="submission" date="2017-05" db="EMBL/GenBank/DDBJ databases">
        <authorList>
            <person name="Varghese N."/>
            <person name="Submissions S."/>
        </authorList>
    </citation>
    <scope>NUCLEOTIDE SEQUENCE</scope>
    <source>
        <strain evidence="2">Su22</strain>
    </source>
</reference>
<dbReference type="RefSeq" id="WP_283407505.1">
    <property type="nucleotide sequence ID" value="NZ_FXUF01000001.1"/>
</dbReference>
<name>A0AA46AHE9_9CLOT</name>
<evidence type="ECO:0000313" key="3">
    <source>
        <dbReference type="Proteomes" id="UP001158066"/>
    </source>
</evidence>
<evidence type="ECO:0000259" key="1">
    <source>
        <dbReference type="Pfam" id="PF20020"/>
    </source>
</evidence>
<dbReference type="Proteomes" id="UP001158066">
    <property type="component" value="Unassembled WGS sequence"/>
</dbReference>
<dbReference type="InterPro" id="IPR045536">
    <property type="entry name" value="DUF6431"/>
</dbReference>